<keyword evidence="3" id="KW-1185">Reference proteome</keyword>
<evidence type="ECO:0000313" key="3">
    <source>
        <dbReference type="Proteomes" id="UP000051697"/>
    </source>
</evidence>
<protein>
    <submittedName>
        <fullName evidence="2">XRE family transcriptional regulator</fullName>
    </submittedName>
</protein>
<dbReference type="InterPro" id="IPR010982">
    <property type="entry name" value="Lambda_DNA-bd_dom_sf"/>
</dbReference>
<dbReference type="GO" id="GO:0003677">
    <property type="term" value="F:DNA binding"/>
    <property type="evidence" value="ECO:0007669"/>
    <property type="project" value="InterPro"/>
</dbReference>
<dbReference type="STRING" id="1423778.FC70_GL001203"/>
<dbReference type="Pfam" id="PF01381">
    <property type="entry name" value="HTH_3"/>
    <property type="match status" value="1"/>
</dbReference>
<dbReference type="SUPFAM" id="SSF47413">
    <property type="entry name" value="lambda repressor-like DNA-binding domains"/>
    <property type="match status" value="1"/>
</dbReference>
<dbReference type="PANTHER" id="PTHR37038">
    <property type="entry name" value="TRANSCRIPTIONAL REGULATOR-RELATED"/>
    <property type="match status" value="1"/>
</dbReference>
<dbReference type="InterPro" id="IPR053163">
    <property type="entry name" value="HTH-type_regulator_Rgg"/>
</dbReference>
<dbReference type="InterPro" id="IPR001387">
    <property type="entry name" value="Cro/C1-type_HTH"/>
</dbReference>
<reference evidence="2 3" key="1">
    <citation type="journal article" date="2015" name="Genome Announc.">
        <title>Expanding the biotechnology potential of lactobacilli through comparative genomics of 213 strains and associated genera.</title>
        <authorList>
            <person name="Sun Z."/>
            <person name="Harris H.M."/>
            <person name="McCann A."/>
            <person name="Guo C."/>
            <person name="Argimon S."/>
            <person name="Zhang W."/>
            <person name="Yang X."/>
            <person name="Jeffery I.B."/>
            <person name="Cooney J.C."/>
            <person name="Kagawa T.F."/>
            <person name="Liu W."/>
            <person name="Song Y."/>
            <person name="Salvetti E."/>
            <person name="Wrobel A."/>
            <person name="Rasinkangas P."/>
            <person name="Parkhill J."/>
            <person name="Rea M.C."/>
            <person name="O'Sullivan O."/>
            <person name="Ritari J."/>
            <person name="Douillard F.P."/>
            <person name="Paul Ross R."/>
            <person name="Yang R."/>
            <person name="Briner A.E."/>
            <person name="Felis G.E."/>
            <person name="de Vos W.M."/>
            <person name="Barrangou R."/>
            <person name="Klaenhammer T.R."/>
            <person name="Caufield P.W."/>
            <person name="Cui Y."/>
            <person name="Zhang H."/>
            <person name="O'Toole P.W."/>
        </authorList>
    </citation>
    <scope>NUCLEOTIDE SEQUENCE [LARGE SCALE GENOMIC DNA]</scope>
    <source>
        <strain evidence="2 3">DSM 15707</strain>
    </source>
</reference>
<organism evidence="2 3">
    <name type="scientific">Paucilactobacillus oligofermentans DSM 15707 = LMG 22743</name>
    <dbReference type="NCBI Taxonomy" id="1423778"/>
    <lineage>
        <taxon>Bacteria</taxon>
        <taxon>Bacillati</taxon>
        <taxon>Bacillota</taxon>
        <taxon>Bacilli</taxon>
        <taxon>Lactobacillales</taxon>
        <taxon>Lactobacillaceae</taxon>
        <taxon>Paucilactobacillus</taxon>
    </lineage>
</organism>
<dbReference type="Gene3D" id="1.25.40.10">
    <property type="entry name" value="Tetratricopeptide repeat domain"/>
    <property type="match status" value="1"/>
</dbReference>
<dbReference type="PROSITE" id="PS50943">
    <property type="entry name" value="HTH_CROC1"/>
    <property type="match status" value="1"/>
</dbReference>
<dbReference type="InterPro" id="IPR011990">
    <property type="entry name" value="TPR-like_helical_dom_sf"/>
</dbReference>
<gene>
    <name evidence="2" type="ORF">FC70_GL001203</name>
</gene>
<dbReference type="SMART" id="SM00530">
    <property type="entry name" value="HTH_XRE"/>
    <property type="match status" value="1"/>
</dbReference>
<feature type="domain" description="HTH cro/C1-type" evidence="1">
    <location>
        <begin position="27"/>
        <end position="80"/>
    </location>
</feature>
<dbReference type="PATRIC" id="fig|1423778.4.peg.1237"/>
<proteinExistence type="predicted"/>
<accession>A0A0R1RGD0</accession>
<dbReference type="CDD" id="cd00093">
    <property type="entry name" value="HTH_XRE"/>
    <property type="match status" value="1"/>
</dbReference>
<dbReference type="PANTHER" id="PTHR37038:SF14">
    <property type="entry name" value="TRANSCRIPTIONAL ACTIVATOR"/>
    <property type="match status" value="1"/>
</dbReference>
<sequence length="293" mass="33223">MIILILSDSIISKSKGVAMNNELGETIKNTRTSQHLSQKELSQDICSQPMLSSIEHGKYMPNAKLLILLCERLNISIAEISLSTNYHISNNQELNNQLSTLCNNHHYQQLLDFLNNDDTLDLINSDLQTQAYYYYLGIAQIQTGADHNKVLNSFKLSLSSHENSTDSNTLTRLTHAAIAVIKSIIHQPNSVDKEIMLATNKIETINYTENLNIIPYLSACAAAKSSNWTIAAHWINFGITFTTAHNSHYMLANYYFLLAHVSEATDEQNIKIEYEQRSQIFADLFNEKVFKQF</sequence>
<evidence type="ECO:0000259" key="1">
    <source>
        <dbReference type="PROSITE" id="PS50943"/>
    </source>
</evidence>
<evidence type="ECO:0000313" key="2">
    <source>
        <dbReference type="EMBL" id="KRL55601.1"/>
    </source>
</evidence>
<dbReference type="Proteomes" id="UP000051697">
    <property type="component" value="Unassembled WGS sequence"/>
</dbReference>
<dbReference type="AlphaFoldDB" id="A0A0R1RGD0"/>
<name>A0A0R1RGD0_9LACO</name>
<dbReference type="EMBL" id="AZFE01000031">
    <property type="protein sequence ID" value="KRL55601.1"/>
    <property type="molecule type" value="Genomic_DNA"/>
</dbReference>
<comment type="caution">
    <text evidence="2">The sequence shown here is derived from an EMBL/GenBank/DDBJ whole genome shotgun (WGS) entry which is preliminary data.</text>
</comment>